<keyword evidence="2" id="KW-0813">Transport</keyword>
<keyword evidence="4 6" id="KW-0067">ATP-binding</keyword>
<dbReference type="OrthoDB" id="9778870at2"/>
<dbReference type="GO" id="GO:0016020">
    <property type="term" value="C:membrane"/>
    <property type="evidence" value="ECO:0007669"/>
    <property type="project" value="InterPro"/>
</dbReference>
<evidence type="ECO:0000313" key="6">
    <source>
        <dbReference type="EMBL" id="ARO15483.1"/>
    </source>
</evidence>
<evidence type="ECO:0000256" key="4">
    <source>
        <dbReference type="ARBA" id="ARBA00022840"/>
    </source>
</evidence>
<dbReference type="GO" id="GO:0016887">
    <property type="term" value="F:ATP hydrolysis activity"/>
    <property type="evidence" value="ECO:0007669"/>
    <property type="project" value="InterPro"/>
</dbReference>
<dbReference type="EC" id="3.6.3.38" evidence="6"/>
<evidence type="ECO:0000256" key="2">
    <source>
        <dbReference type="ARBA" id="ARBA00022448"/>
    </source>
</evidence>
<evidence type="ECO:0000259" key="5">
    <source>
        <dbReference type="PROSITE" id="PS50893"/>
    </source>
</evidence>
<comment type="similarity">
    <text evidence="1">Belongs to the ABC transporter superfamily.</text>
</comment>
<evidence type="ECO:0000256" key="3">
    <source>
        <dbReference type="ARBA" id="ARBA00022741"/>
    </source>
</evidence>
<organism evidence="6 7">
    <name type="scientific">Ketogulonicigenium robustum</name>
    <dbReference type="NCBI Taxonomy" id="92947"/>
    <lineage>
        <taxon>Bacteria</taxon>
        <taxon>Pseudomonadati</taxon>
        <taxon>Pseudomonadota</taxon>
        <taxon>Alphaproteobacteria</taxon>
        <taxon>Rhodobacterales</taxon>
        <taxon>Roseobacteraceae</taxon>
        <taxon>Ketogulonicigenium</taxon>
    </lineage>
</organism>
<dbReference type="CDD" id="cd03220">
    <property type="entry name" value="ABC_KpsT_Wzt"/>
    <property type="match status" value="1"/>
</dbReference>
<dbReference type="InterPro" id="IPR003439">
    <property type="entry name" value="ABC_transporter-like_ATP-bd"/>
</dbReference>
<dbReference type="Gene3D" id="3.40.50.300">
    <property type="entry name" value="P-loop containing nucleotide triphosphate hydrolases"/>
    <property type="match status" value="1"/>
</dbReference>
<dbReference type="Proteomes" id="UP000242447">
    <property type="component" value="Chromosome"/>
</dbReference>
<dbReference type="STRING" id="92947.BVG79_02143"/>
<evidence type="ECO:0000313" key="7">
    <source>
        <dbReference type="Proteomes" id="UP000242447"/>
    </source>
</evidence>
<name>A0A1W6P240_9RHOB</name>
<dbReference type="Pfam" id="PF00005">
    <property type="entry name" value="ABC_tran"/>
    <property type="match status" value="1"/>
</dbReference>
<dbReference type="PANTHER" id="PTHR46743">
    <property type="entry name" value="TEICHOIC ACIDS EXPORT ATP-BINDING PROTEIN TAGH"/>
    <property type="match status" value="1"/>
</dbReference>
<evidence type="ECO:0000256" key="1">
    <source>
        <dbReference type="ARBA" id="ARBA00005417"/>
    </source>
</evidence>
<keyword evidence="6" id="KW-0378">Hydrolase</keyword>
<proteinExistence type="inferred from homology"/>
<dbReference type="SUPFAM" id="SSF52540">
    <property type="entry name" value="P-loop containing nucleoside triphosphate hydrolases"/>
    <property type="match status" value="1"/>
</dbReference>
<dbReference type="InterPro" id="IPR050683">
    <property type="entry name" value="Bact_Polysacc_Export_ATP-bd"/>
</dbReference>
<dbReference type="GO" id="GO:0140359">
    <property type="term" value="F:ABC-type transporter activity"/>
    <property type="evidence" value="ECO:0007669"/>
    <property type="project" value="InterPro"/>
</dbReference>
<dbReference type="PROSITE" id="PS00211">
    <property type="entry name" value="ABC_TRANSPORTER_1"/>
    <property type="match status" value="1"/>
</dbReference>
<dbReference type="InterPro" id="IPR003593">
    <property type="entry name" value="AAA+_ATPase"/>
</dbReference>
<dbReference type="KEGG" id="kro:BVG79_02143"/>
<dbReference type="RefSeq" id="WP_085786877.1">
    <property type="nucleotide sequence ID" value="NZ_CP019937.1"/>
</dbReference>
<gene>
    <name evidence="6" type="primary">kpsT</name>
    <name evidence="6" type="ORF">BVG79_02143</name>
</gene>
<accession>A0A1W6P240</accession>
<reference evidence="6 7" key="1">
    <citation type="submission" date="2017-02" db="EMBL/GenBank/DDBJ databases">
        <title>Ketogulonicigenium robustum SPU B003 Genome sequencing and assembly.</title>
        <authorList>
            <person name="Li Y."/>
            <person name="Liu L."/>
            <person name="Wang C."/>
            <person name="Zhang M."/>
            <person name="Zhang T."/>
            <person name="Zhang Y."/>
        </authorList>
    </citation>
    <scope>NUCLEOTIDE SEQUENCE [LARGE SCALE GENOMIC DNA]</scope>
    <source>
        <strain evidence="6 7">SPU_B003</strain>
    </source>
</reference>
<dbReference type="EMBL" id="CP019937">
    <property type="protein sequence ID" value="ARO15483.1"/>
    <property type="molecule type" value="Genomic_DNA"/>
</dbReference>
<keyword evidence="3" id="KW-0547">Nucleotide-binding</keyword>
<dbReference type="PANTHER" id="PTHR46743:SF2">
    <property type="entry name" value="TEICHOIC ACIDS EXPORT ATP-BINDING PROTEIN TAGH"/>
    <property type="match status" value="1"/>
</dbReference>
<dbReference type="InterPro" id="IPR027417">
    <property type="entry name" value="P-loop_NTPase"/>
</dbReference>
<dbReference type="InterPro" id="IPR015860">
    <property type="entry name" value="ABC_transpr_TagH-like"/>
</dbReference>
<dbReference type="GO" id="GO:0005524">
    <property type="term" value="F:ATP binding"/>
    <property type="evidence" value="ECO:0007669"/>
    <property type="project" value="UniProtKB-KW"/>
</dbReference>
<dbReference type="PROSITE" id="PS50893">
    <property type="entry name" value="ABC_TRANSPORTER_2"/>
    <property type="match status" value="1"/>
</dbReference>
<protein>
    <submittedName>
        <fullName evidence="6">Capsular polysaccharide transport system ATP-binding protein</fullName>
        <ecNumber evidence="6">3.6.3.38</ecNumber>
    </submittedName>
</protein>
<dbReference type="SMART" id="SM00382">
    <property type="entry name" value="AAA"/>
    <property type="match status" value="1"/>
</dbReference>
<feature type="domain" description="ABC transporter" evidence="5">
    <location>
        <begin position="2"/>
        <end position="217"/>
    </location>
</feature>
<dbReference type="InterPro" id="IPR017871">
    <property type="entry name" value="ABC_transporter-like_CS"/>
</dbReference>
<dbReference type="AlphaFoldDB" id="A0A1W6P240"/>
<keyword evidence="7" id="KW-1185">Reference proteome</keyword>
<sequence>MIRLDHVSKGFRTTPGAPVQMLLHDVSLQIPQGVSVGLLGRNGVGKTTLLDMISGLTLPDRGKIHVGGSVSWPMGFSGSLHGDMTGLQNTRFVARIYGVDSGALVNFVQDFAGLGAHFNAPVRGYSAGMRARLAFGLSIGIPFDTYLIDEITAVGDAAFRAKSRAYFLARLHRAGAIVVNHTLSELRSLCTAGLVLHDGTLRYFPAIEDAIAAHTAAT</sequence>